<organism evidence="3 4">
    <name type="scientific">Rhizobium deserti</name>
    <dbReference type="NCBI Taxonomy" id="2547961"/>
    <lineage>
        <taxon>Bacteria</taxon>
        <taxon>Pseudomonadati</taxon>
        <taxon>Pseudomonadota</taxon>
        <taxon>Alphaproteobacteria</taxon>
        <taxon>Hyphomicrobiales</taxon>
        <taxon>Rhizobiaceae</taxon>
        <taxon>Rhizobium/Agrobacterium group</taxon>
        <taxon>Rhizobium</taxon>
    </lineage>
</organism>
<gene>
    <name evidence="3" type="ORF">E2F50_12660</name>
</gene>
<sequence length="183" mass="19691">MTRVKPKQPAARASSKRRRGGEQNSNDITLKGGAIVLAGAAALFPWYVFLNQDKFGVSVAGWEQLRDARGFRQRDLVEVAPMAVARKPDAAMDPSDTLFTATVAKTAEDPAGDLGTQQPFPGRSGFRLLHVANGRAMIEDGNGMYIVQTGSLLPDNSRLAALTQKDGKWVIVTSSGEVYESAQ</sequence>
<dbReference type="RefSeq" id="WP_133316537.1">
    <property type="nucleotide sequence ID" value="NZ_SMTL01000003.1"/>
</dbReference>
<keyword evidence="3" id="KW-0966">Cell projection</keyword>
<keyword evidence="2" id="KW-0472">Membrane</keyword>
<feature type="transmembrane region" description="Helical" evidence="2">
    <location>
        <begin position="28"/>
        <end position="49"/>
    </location>
</feature>
<comment type="caution">
    <text evidence="3">The sequence shown here is derived from an EMBL/GenBank/DDBJ whole genome shotgun (WGS) entry which is preliminary data.</text>
</comment>
<keyword evidence="3" id="KW-0282">Flagellum</keyword>
<evidence type="ECO:0000256" key="2">
    <source>
        <dbReference type="SAM" id="Phobius"/>
    </source>
</evidence>
<proteinExistence type="predicted"/>
<accession>A0A4R5UGR1</accession>
<name>A0A4R5UGR1_9HYPH</name>
<evidence type="ECO:0000313" key="3">
    <source>
        <dbReference type="EMBL" id="TDK35114.1"/>
    </source>
</evidence>
<dbReference type="AlphaFoldDB" id="A0A4R5UGR1"/>
<feature type="region of interest" description="Disordered" evidence="1">
    <location>
        <begin position="1"/>
        <end position="26"/>
    </location>
</feature>
<dbReference type="Proteomes" id="UP000295238">
    <property type="component" value="Unassembled WGS sequence"/>
</dbReference>
<evidence type="ECO:0000256" key="1">
    <source>
        <dbReference type="SAM" id="MobiDB-lite"/>
    </source>
</evidence>
<keyword evidence="2" id="KW-0812">Transmembrane</keyword>
<keyword evidence="2" id="KW-1133">Transmembrane helix</keyword>
<keyword evidence="3" id="KW-0969">Cilium</keyword>
<evidence type="ECO:0000313" key="4">
    <source>
        <dbReference type="Proteomes" id="UP000295238"/>
    </source>
</evidence>
<dbReference type="EMBL" id="SMTL01000003">
    <property type="protein sequence ID" value="TDK35114.1"/>
    <property type="molecule type" value="Genomic_DNA"/>
</dbReference>
<reference evidence="3 4" key="1">
    <citation type="submission" date="2019-03" db="EMBL/GenBank/DDBJ databases">
        <title>Rhizobium sp. nov., an bacterium isolated from biocrust in Mu Us Desert.</title>
        <authorList>
            <person name="Lixiong L."/>
        </authorList>
    </citation>
    <scope>NUCLEOTIDE SEQUENCE [LARGE SCALE GENOMIC DNA]</scope>
    <source>
        <strain evidence="3 4">SPY-1</strain>
    </source>
</reference>
<dbReference type="OrthoDB" id="7926359at2"/>
<keyword evidence="4" id="KW-1185">Reference proteome</keyword>
<protein>
    <submittedName>
        <fullName evidence="3">Flagellar protein</fullName>
    </submittedName>
</protein>